<dbReference type="Proteomes" id="UP000310200">
    <property type="component" value="Unassembled WGS sequence"/>
</dbReference>
<proteinExistence type="predicted"/>
<feature type="region of interest" description="Disordered" evidence="1">
    <location>
        <begin position="117"/>
        <end position="149"/>
    </location>
</feature>
<dbReference type="EMBL" id="QBLH01003981">
    <property type="protein sequence ID" value="TGZ31826.1"/>
    <property type="molecule type" value="Genomic_DNA"/>
</dbReference>
<dbReference type="AlphaFoldDB" id="A0A4S2JA84"/>
<gene>
    <name evidence="2" type="ORF">DBV15_06909</name>
</gene>
<evidence type="ECO:0000313" key="3">
    <source>
        <dbReference type="Proteomes" id="UP000310200"/>
    </source>
</evidence>
<reference evidence="2 3" key="1">
    <citation type="journal article" date="2019" name="Philos. Trans. R. Soc. Lond., B, Biol. Sci.">
        <title>Ant behaviour and brain gene expression of defending hosts depend on the ecological success of the intruding social parasite.</title>
        <authorList>
            <person name="Kaur R."/>
            <person name="Stoldt M."/>
            <person name="Jongepier E."/>
            <person name="Feldmeyer B."/>
            <person name="Menzel F."/>
            <person name="Bornberg-Bauer E."/>
            <person name="Foitzik S."/>
        </authorList>
    </citation>
    <scope>NUCLEOTIDE SEQUENCE [LARGE SCALE GENOMIC DNA]</scope>
    <source>
        <tissue evidence="2">Whole body</tissue>
    </source>
</reference>
<accession>A0A4S2JA84</accession>
<sequence length="168" mass="19518">MAFISQRELLYEILRRNKRKCSPVWPITFFFPPIISRCAVAVITEIEREEAKLRKWKSVPPSPLYTFHLRNPSLRNAGAGMPTGRKVTRKTSYCNYWPQHAVLWGYEFNHRRSANFAETRKPKRSPHSGDKTNTSTAEGINGPNPRWSVELQRDVLVQRVHSDNRADV</sequence>
<name>A0A4S2JA84_9HYME</name>
<comment type="caution">
    <text evidence="2">The sequence shown here is derived from an EMBL/GenBank/DDBJ whole genome shotgun (WGS) entry which is preliminary data.</text>
</comment>
<organism evidence="2 3">
    <name type="scientific">Temnothorax longispinosus</name>
    <dbReference type="NCBI Taxonomy" id="300112"/>
    <lineage>
        <taxon>Eukaryota</taxon>
        <taxon>Metazoa</taxon>
        <taxon>Ecdysozoa</taxon>
        <taxon>Arthropoda</taxon>
        <taxon>Hexapoda</taxon>
        <taxon>Insecta</taxon>
        <taxon>Pterygota</taxon>
        <taxon>Neoptera</taxon>
        <taxon>Endopterygota</taxon>
        <taxon>Hymenoptera</taxon>
        <taxon>Apocrita</taxon>
        <taxon>Aculeata</taxon>
        <taxon>Formicoidea</taxon>
        <taxon>Formicidae</taxon>
        <taxon>Myrmicinae</taxon>
        <taxon>Temnothorax</taxon>
    </lineage>
</organism>
<evidence type="ECO:0000256" key="1">
    <source>
        <dbReference type="SAM" id="MobiDB-lite"/>
    </source>
</evidence>
<evidence type="ECO:0000313" key="2">
    <source>
        <dbReference type="EMBL" id="TGZ31826.1"/>
    </source>
</evidence>
<protein>
    <submittedName>
        <fullName evidence="2">Uncharacterized protein</fullName>
    </submittedName>
</protein>
<keyword evidence="3" id="KW-1185">Reference proteome</keyword>